<dbReference type="AlphaFoldDB" id="A0A382LCY0"/>
<gene>
    <name evidence="1" type="ORF">METZ01_LOCUS285821</name>
</gene>
<name>A0A382LCY0_9ZZZZ</name>
<accession>A0A382LCY0</accession>
<reference evidence="1" key="1">
    <citation type="submission" date="2018-05" db="EMBL/GenBank/DDBJ databases">
        <authorList>
            <person name="Lanie J.A."/>
            <person name="Ng W.-L."/>
            <person name="Kazmierczak K.M."/>
            <person name="Andrzejewski T.M."/>
            <person name="Davidsen T.M."/>
            <person name="Wayne K.J."/>
            <person name="Tettelin H."/>
            <person name="Glass J.I."/>
            <person name="Rusch D."/>
            <person name="Podicherti R."/>
            <person name="Tsui H.-C.T."/>
            <person name="Winkler M.E."/>
        </authorList>
    </citation>
    <scope>NUCLEOTIDE SEQUENCE</scope>
</reference>
<sequence>MGEIRFFMEESTVAVDPTPSIKGSCAKNAPPLHQLNPYWRKWELYRNID</sequence>
<dbReference type="EMBL" id="UINC01085429">
    <property type="protein sequence ID" value="SVC32967.1"/>
    <property type="molecule type" value="Genomic_DNA"/>
</dbReference>
<protein>
    <submittedName>
        <fullName evidence="1">Uncharacterized protein</fullName>
    </submittedName>
</protein>
<evidence type="ECO:0000313" key="1">
    <source>
        <dbReference type="EMBL" id="SVC32967.1"/>
    </source>
</evidence>
<organism evidence="1">
    <name type="scientific">marine metagenome</name>
    <dbReference type="NCBI Taxonomy" id="408172"/>
    <lineage>
        <taxon>unclassified sequences</taxon>
        <taxon>metagenomes</taxon>
        <taxon>ecological metagenomes</taxon>
    </lineage>
</organism>
<proteinExistence type="predicted"/>